<comment type="subcellular location">
    <subcellularLocation>
        <location evidence="1">Cell membrane</location>
        <topology evidence="1">Multi-pass membrane protein</topology>
    </subcellularLocation>
</comment>
<evidence type="ECO:0000256" key="7">
    <source>
        <dbReference type="SAM" id="Phobius"/>
    </source>
</evidence>
<evidence type="ECO:0000256" key="4">
    <source>
        <dbReference type="ARBA" id="ARBA00022989"/>
    </source>
</evidence>
<evidence type="ECO:0000256" key="3">
    <source>
        <dbReference type="ARBA" id="ARBA00022692"/>
    </source>
</evidence>
<dbReference type="InterPro" id="IPR025857">
    <property type="entry name" value="MacB_PCD"/>
</dbReference>
<accession>V5BXI4</accession>
<feature type="transmembrane region" description="Helical" evidence="7">
    <location>
        <begin position="323"/>
        <end position="351"/>
    </location>
</feature>
<dbReference type="Proteomes" id="UP000017842">
    <property type="component" value="Unassembled WGS sequence"/>
</dbReference>
<evidence type="ECO:0000259" key="8">
    <source>
        <dbReference type="Pfam" id="PF02687"/>
    </source>
</evidence>
<keyword evidence="11" id="KW-1185">Reference proteome</keyword>
<keyword evidence="10" id="KW-0378">Hydrolase</keyword>
<dbReference type="eggNOG" id="COG0577">
    <property type="taxonomic scope" value="Bacteria"/>
</dbReference>
<keyword evidence="10" id="KW-0547">Nucleotide-binding</keyword>
<dbReference type="AlphaFoldDB" id="V5BXI4"/>
<keyword evidence="4 7" id="KW-1133">Transmembrane helix</keyword>
<dbReference type="PANTHER" id="PTHR30572:SF4">
    <property type="entry name" value="ABC TRANSPORTER PERMEASE YTRF"/>
    <property type="match status" value="1"/>
</dbReference>
<keyword evidence="2" id="KW-1003">Cell membrane</keyword>
<organism evidence="10 11">
    <name type="scientific">Methyloglobulus morosus KoM1</name>
    <dbReference type="NCBI Taxonomy" id="1116472"/>
    <lineage>
        <taxon>Bacteria</taxon>
        <taxon>Pseudomonadati</taxon>
        <taxon>Pseudomonadota</taxon>
        <taxon>Gammaproteobacteria</taxon>
        <taxon>Methylococcales</taxon>
        <taxon>Methylococcaceae</taxon>
        <taxon>Methyloglobulus</taxon>
    </lineage>
</organism>
<dbReference type="EC" id="3.6.3.-" evidence="10"/>
<dbReference type="PANTHER" id="PTHR30572">
    <property type="entry name" value="MEMBRANE COMPONENT OF TRANSPORTER-RELATED"/>
    <property type="match status" value="1"/>
</dbReference>
<feature type="transmembrane region" description="Helical" evidence="7">
    <location>
        <begin position="363"/>
        <end position="384"/>
    </location>
</feature>
<evidence type="ECO:0000256" key="5">
    <source>
        <dbReference type="ARBA" id="ARBA00023136"/>
    </source>
</evidence>
<keyword evidence="10" id="KW-0067">ATP-binding</keyword>
<name>V5BXI4_9GAMM</name>
<feature type="domain" description="ABC3 transporter permease C-terminal" evidence="8">
    <location>
        <begin position="281"/>
        <end position="394"/>
    </location>
</feature>
<evidence type="ECO:0000259" key="9">
    <source>
        <dbReference type="Pfam" id="PF12704"/>
    </source>
</evidence>
<protein>
    <submittedName>
        <fullName evidence="10">Macrolide export ATP-binding/permease protein MacB</fullName>
        <ecNumber evidence="10">3.6.3.-</ecNumber>
    </submittedName>
</protein>
<feature type="domain" description="MacB-like periplasmic core" evidence="9">
    <location>
        <begin position="21"/>
        <end position="243"/>
    </location>
</feature>
<dbReference type="PATRIC" id="fig|1116472.3.peg.1678"/>
<dbReference type="EMBL" id="AYLO01000052">
    <property type="protein sequence ID" value="ESS72529.1"/>
    <property type="molecule type" value="Genomic_DNA"/>
</dbReference>
<dbReference type="GO" id="GO:0005524">
    <property type="term" value="F:ATP binding"/>
    <property type="evidence" value="ECO:0007669"/>
    <property type="project" value="UniProtKB-KW"/>
</dbReference>
<dbReference type="Pfam" id="PF12704">
    <property type="entry name" value="MacB_PCD"/>
    <property type="match status" value="1"/>
</dbReference>
<dbReference type="Pfam" id="PF02687">
    <property type="entry name" value="FtsX"/>
    <property type="match status" value="1"/>
</dbReference>
<evidence type="ECO:0000256" key="1">
    <source>
        <dbReference type="ARBA" id="ARBA00004651"/>
    </source>
</evidence>
<dbReference type="RefSeq" id="WP_023494461.1">
    <property type="nucleotide sequence ID" value="NZ_AYLO01000052.1"/>
</dbReference>
<evidence type="ECO:0000256" key="6">
    <source>
        <dbReference type="ARBA" id="ARBA00038076"/>
    </source>
</evidence>
<feature type="transmembrane region" description="Helical" evidence="7">
    <location>
        <begin position="21"/>
        <end position="41"/>
    </location>
</feature>
<dbReference type="GO" id="GO:0022857">
    <property type="term" value="F:transmembrane transporter activity"/>
    <property type="evidence" value="ECO:0007669"/>
    <property type="project" value="TreeGrafter"/>
</dbReference>
<evidence type="ECO:0000256" key="2">
    <source>
        <dbReference type="ARBA" id="ARBA00022475"/>
    </source>
</evidence>
<feature type="transmembrane region" description="Helical" evidence="7">
    <location>
        <begin position="270"/>
        <end position="302"/>
    </location>
</feature>
<dbReference type="GO" id="GO:0016787">
    <property type="term" value="F:hydrolase activity"/>
    <property type="evidence" value="ECO:0007669"/>
    <property type="project" value="UniProtKB-KW"/>
</dbReference>
<dbReference type="GO" id="GO:0005886">
    <property type="term" value="C:plasma membrane"/>
    <property type="evidence" value="ECO:0007669"/>
    <property type="project" value="UniProtKB-SubCell"/>
</dbReference>
<comment type="caution">
    <text evidence="10">The sequence shown here is derived from an EMBL/GenBank/DDBJ whole genome shotgun (WGS) entry which is preliminary data.</text>
</comment>
<keyword evidence="3 7" id="KW-0812">Transmembrane</keyword>
<dbReference type="InterPro" id="IPR003838">
    <property type="entry name" value="ABC3_permease_C"/>
</dbReference>
<gene>
    <name evidence="10" type="primary">macB</name>
    <name evidence="10" type="ORF">MGMO_54c00180</name>
</gene>
<evidence type="ECO:0000313" key="10">
    <source>
        <dbReference type="EMBL" id="ESS72529.1"/>
    </source>
</evidence>
<dbReference type="InterPro" id="IPR050250">
    <property type="entry name" value="Macrolide_Exporter_MacB"/>
</dbReference>
<evidence type="ECO:0000313" key="11">
    <source>
        <dbReference type="Proteomes" id="UP000017842"/>
    </source>
</evidence>
<reference evidence="10 11" key="1">
    <citation type="journal article" date="2013" name="Genome Announc.">
        <title>Draft Genome Sequence of the Methanotrophic Gammaproteobacterium Methyloglobulus morosus DSM 22980 Strain KoM1.</title>
        <authorList>
            <person name="Poehlein A."/>
            <person name="Deutzmann J.S."/>
            <person name="Daniel R."/>
            <person name="Simeonova D.D."/>
        </authorList>
    </citation>
    <scope>NUCLEOTIDE SEQUENCE [LARGE SCALE GENOMIC DNA]</scope>
    <source>
        <strain evidence="10 11">KoM1</strain>
    </source>
</reference>
<keyword evidence="5 7" id="KW-0472">Membrane</keyword>
<sequence>MLIEDTFHHALTSIKSQWLRTVLIVLAMSIGIASVTVLIALSESARSYIVNEFEALGTHLVIVLPGRTETTGGAPPIFGETPRDLTLEDAGSLSRSPYIAAIAPLTIGVAPVTSAGLERETNVFGSTHELLRVRHLTMAQGIFLPKIDTDKALSICVIGQTIRKELFANTSALGQWLRINDRRFRVIGVLASEGESIGVDFDEMVIIPVASAQALFDTHSLFRILIEAKSREAMIKAVDEIKKIIKLRHEGEEDITIITQDSVVSAFNKILLALTVAVGCIGGISLIVAGVLVMNVMLVSVTQRTAEIGLLKALGASKTQVQWLFLAESILLSLVGALTGLLIGQLVISVIQTVYPKFPVDLPNWGLLSALGVSIFTGLAFGVLPARKAAGLDPIAALAKR</sequence>
<dbReference type="OrthoDB" id="9770036at2"/>
<dbReference type="STRING" id="1116472.MGMO_54c00180"/>
<comment type="similarity">
    <text evidence="6">Belongs to the ABC-4 integral membrane protein family.</text>
</comment>
<proteinExistence type="inferred from homology"/>